<dbReference type="Pfam" id="PF13959">
    <property type="entry name" value="CTE_SPB4"/>
    <property type="match status" value="1"/>
</dbReference>
<protein>
    <recommendedName>
        <fullName evidence="7">ATP-dependent RNA helicase</fullName>
        <ecNumber evidence="7">3.6.4.13</ecNumber>
    </recommendedName>
</protein>
<comment type="catalytic activity">
    <reaction evidence="7">
        <text>ATP + H2O = ADP + phosphate + H(+)</text>
        <dbReference type="Rhea" id="RHEA:13065"/>
        <dbReference type="ChEBI" id="CHEBI:15377"/>
        <dbReference type="ChEBI" id="CHEBI:15378"/>
        <dbReference type="ChEBI" id="CHEBI:30616"/>
        <dbReference type="ChEBI" id="CHEBI:43474"/>
        <dbReference type="ChEBI" id="CHEBI:456216"/>
        <dbReference type="EC" id="3.6.4.13"/>
    </reaction>
</comment>
<feature type="compositionally biased region" description="Basic residues" evidence="8">
    <location>
        <begin position="454"/>
        <end position="473"/>
    </location>
</feature>
<dbReference type="SMART" id="SM00490">
    <property type="entry name" value="HELICc"/>
    <property type="match status" value="1"/>
</dbReference>
<sequence>MAASSEKTWTELPVKLSAHVTDTLTDLKFKYMTPVQAACIPAFMGNKDVAVEAVTGSGKTLAFLIPVLELLLKRTERLKKREIGAIIITPTRELALQIDEVLSEFVKRIPKLKTLLLIGGTNPIIDVNKFLDIGGNIITATPGRLVDLFHRKQDGIDLASYVRTLEVLVLDEADKLLDLGFENSINEILSYMPKQRRTGLFSATQTDEVEKLIRAGLRNPVRITVKEKQTKSQVMQFFESITFSPNFRVTQRTPFLLKNYYWSGVMVCTDVMARGIDILDVEWVIQYDPPTSATAFVHRCGRTARIGKAGNALVLLTPNEDTYIEFIAINQRVPLQKCDALEDLEVVDVLEILKKMSMKDRAVFEKGTRAFVSFVQFYSKHECKLIFRVKDLDFGRLARGFALLKLPKMPELKGKNVSGFQSVDMDYNLLKYQFNGKNKECQVQEQSVPWSKQKEKKKKKQERKLKKERKRKHQFDDEDLNDLSKDIRLMKKLKSGKISKEQFDEQFEETNKE</sequence>
<dbReference type="EC" id="3.6.4.13" evidence="7"/>
<dbReference type="InterPro" id="IPR014001">
    <property type="entry name" value="Helicase_ATP-bd"/>
</dbReference>
<dbReference type="SUPFAM" id="SSF52540">
    <property type="entry name" value="P-loop containing nucleoside triphosphate hydrolases"/>
    <property type="match status" value="2"/>
</dbReference>
<organism evidence="11 12">
    <name type="scientific">Saccoglossus kowalevskii</name>
    <name type="common">Acorn worm</name>
    <dbReference type="NCBI Taxonomy" id="10224"/>
    <lineage>
        <taxon>Eukaryota</taxon>
        <taxon>Metazoa</taxon>
        <taxon>Hemichordata</taxon>
        <taxon>Enteropneusta</taxon>
        <taxon>Harrimaniidae</taxon>
        <taxon>Saccoglossus</taxon>
    </lineage>
</organism>
<evidence type="ECO:0000256" key="7">
    <source>
        <dbReference type="RuleBase" id="RU365068"/>
    </source>
</evidence>
<evidence type="ECO:0000256" key="1">
    <source>
        <dbReference type="ARBA" id="ARBA00022741"/>
    </source>
</evidence>
<evidence type="ECO:0000256" key="3">
    <source>
        <dbReference type="ARBA" id="ARBA00022806"/>
    </source>
</evidence>
<name>A0ABM0MIU8_SACKO</name>
<dbReference type="RefSeq" id="XP_006819939.1">
    <property type="nucleotide sequence ID" value="XM_006819876.1"/>
</dbReference>
<dbReference type="InterPro" id="IPR011545">
    <property type="entry name" value="DEAD/DEAH_box_helicase_dom"/>
</dbReference>
<dbReference type="SMART" id="SM00487">
    <property type="entry name" value="DEXDc"/>
    <property type="match status" value="1"/>
</dbReference>
<proteinExistence type="inferred from homology"/>
<evidence type="ECO:0000256" key="8">
    <source>
        <dbReference type="SAM" id="MobiDB-lite"/>
    </source>
</evidence>
<dbReference type="Gene3D" id="3.40.50.300">
    <property type="entry name" value="P-loop containing nucleotide triphosphate hydrolases"/>
    <property type="match status" value="2"/>
</dbReference>
<dbReference type="PROSITE" id="PS00039">
    <property type="entry name" value="DEAD_ATP_HELICASE"/>
    <property type="match status" value="1"/>
</dbReference>
<evidence type="ECO:0000256" key="6">
    <source>
        <dbReference type="RuleBase" id="RU000492"/>
    </source>
</evidence>
<reference evidence="12" key="1">
    <citation type="submission" date="2025-08" db="UniProtKB">
        <authorList>
            <consortium name="RefSeq"/>
        </authorList>
    </citation>
    <scope>IDENTIFICATION</scope>
    <source>
        <tissue evidence="12">Testes</tissue>
    </source>
</reference>
<dbReference type="InterPro" id="IPR027417">
    <property type="entry name" value="P-loop_NTPase"/>
</dbReference>
<evidence type="ECO:0000259" key="10">
    <source>
        <dbReference type="PROSITE" id="PS51194"/>
    </source>
</evidence>
<evidence type="ECO:0000259" key="9">
    <source>
        <dbReference type="PROSITE" id="PS51192"/>
    </source>
</evidence>
<comment type="similarity">
    <text evidence="6">Belongs to the DEAD box helicase family.</text>
</comment>
<dbReference type="InterPro" id="IPR025313">
    <property type="entry name" value="SPB4-like_CTE"/>
</dbReference>
<dbReference type="Pfam" id="PF00270">
    <property type="entry name" value="DEAD"/>
    <property type="match status" value="1"/>
</dbReference>
<feature type="domain" description="Helicase C-terminal" evidence="10">
    <location>
        <begin position="184"/>
        <end position="345"/>
    </location>
</feature>
<dbReference type="GeneID" id="100378031"/>
<dbReference type="Proteomes" id="UP000694865">
    <property type="component" value="Unplaced"/>
</dbReference>
<evidence type="ECO:0000256" key="2">
    <source>
        <dbReference type="ARBA" id="ARBA00022801"/>
    </source>
</evidence>
<accession>A0ABM0MIU8</accession>
<gene>
    <name evidence="12" type="primary">LOC100378031</name>
</gene>
<dbReference type="PROSITE" id="PS51194">
    <property type="entry name" value="HELICASE_CTER"/>
    <property type="match status" value="1"/>
</dbReference>
<dbReference type="PANTHER" id="PTHR24031">
    <property type="entry name" value="RNA HELICASE"/>
    <property type="match status" value="1"/>
</dbReference>
<dbReference type="CDD" id="cd17960">
    <property type="entry name" value="DEADc_DDX55"/>
    <property type="match status" value="1"/>
</dbReference>
<keyword evidence="4 6" id="KW-0067">ATP-binding</keyword>
<comment type="function">
    <text evidence="7">RNA helicase.</text>
</comment>
<keyword evidence="5 7" id="KW-0694">RNA-binding</keyword>
<keyword evidence="11" id="KW-1185">Reference proteome</keyword>
<dbReference type="InterPro" id="IPR001650">
    <property type="entry name" value="Helicase_C-like"/>
</dbReference>
<dbReference type="PROSITE" id="PS51192">
    <property type="entry name" value="HELICASE_ATP_BIND_1"/>
    <property type="match status" value="1"/>
</dbReference>
<dbReference type="CDD" id="cd18787">
    <property type="entry name" value="SF2_C_DEAD"/>
    <property type="match status" value="1"/>
</dbReference>
<evidence type="ECO:0000313" key="12">
    <source>
        <dbReference type="RefSeq" id="XP_006819939.1"/>
    </source>
</evidence>
<comment type="domain">
    <text evidence="7">The Q motif is unique to and characteristic of the DEAD box family of RNA helicases and controls ATP binding and hydrolysis.</text>
</comment>
<evidence type="ECO:0000256" key="5">
    <source>
        <dbReference type="ARBA" id="ARBA00022884"/>
    </source>
</evidence>
<dbReference type="InterPro" id="IPR000629">
    <property type="entry name" value="RNA-helicase_DEAD-box_CS"/>
</dbReference>
<dbReference type="SMART" id="SM01178">
    <property type="entry name" value="DUF4217"/>
    <property type="match status" value="1"/>
</dbReference>
<feature type="domain" description="Helicase ATP-binding" evidence="9">
    <location>
        <begin position="40"/>
        <end position="223"/>
    </location>
</feature>
<feature type="region of interest" description="Disordered" evidence="8">
    <location>
        <begin position="445"/>
        <end position="477"/>
    </location>
</feature>
<keyword evidence="3 6" id="KW-0347">Helicase</keyword>
<evidence type="ECO:0000313" key="11">
    <source>
        <dbReference type="Proteomes" id="UP000694865"/>
    </source>
</evidence>
<keyword evidence="1 6" id="KW-0547">Nucleotide-binding</keyword>
<evidence type="ECO:0000256" key="4">
    <source>
        <dbReference type="ARBA" id="ARBA00022840"/>
    </source>
</evidence>
<dbReference type="Pfam" id="PF00271">
    <property type="entry name" value="Helicase_C"/>
    <property type="match status" value="1"/>
</dbReference>
<keyword evidence="2 6" id="KW-0378">Hydrolase</keyword>